<dbReference type="EMBL" id="JAUJSQ010000002">
    <property type="protein sequence ID" value="MDN7930689.1"/>
    <property type="molecule type" value="Genomic_DNA"/>
</dbReference>
<comment type="caution">
    <text evidence="2">The sequence shown here is derived from an EMBL/GenBank/DDBJ whole genome shotgun (WGS) entry which is preliminary data.</text>
</comment>
<organism evidence="2 3">
    <name type="scientific">Burkholderia metallica</name>
    <dbReference type="NCBI Taxonomy" id="488729"/>
    <lineage>
        <taxon>Bacteria</taxon>
        <taxon>Pseudomonadati</taxon>
        <taxon>Pseudomonadota</taxon>
        <taxon>Betaproteobacteria</taxon>
        <taxon>Burkholderiales</taxon>
        <taxon>Burkholderiaceae</taxon>
        <taxon>Burkholderia</taxon>
        <taxon>Burkholderia cepacia complex</taxon>
    </lineage>
</organism>
<dbReference type="RefSeq" id="WP_301754772.1">
    <property type="nucleotide sequence ID" value="NZ_JAUJSQ010000002.1"/>
</dbReference>
<reference evidence="2" key="1">
    <citation type="submission" date="2023-07" db="EMBL/GenBank/DDBJ databases">
        <title>A collection of bacterial strains from the Burkholderia cepacia Research Laboratory and Repository.</title>
        <authorList>
            <person name="Lipuma J."/>
            <person name="Spilker T."/>
            <person name="Caverly L."/>
        </authorList>
    </citation>
    <scope>NUCLEOTIDE SEQUENCE</scope>
    <source>
        <strain evidence="2">AU42020</strain>
    </source>
</reference>
<feature type="domain" description="Replication-associated protein ORF2/G2P" evidence="1">
    <location>
        <begin position="11"/>
        <end position="128"/>
    </location>
</feature>
<proteinExistence type="predicted"/>
<sequence length="149" mass="17285">MLARSWCMTHAVTLTMRQYRTIKTDKGRTTQTLTVEEARKNFRHFMSRLNRSMYGNGPKRLYVIPVIEGIETGKLLHYHCAFGNFRDEKSLAEIRKAILDAWQKTSFGYEQIDVKPMYSDDWFSYITKEVGMGSADNVDYGNANVPEAR</sequence>
<evidence type="ECO:0000313" key="2">
    <source>
        <dbReference type="EMBL" id="MDN7930689.1"/>
    </source>
</evidence>
<accession>A0ABT8P6H8</accession>
<evidence type="ECO:0000313" key="3">
    <source>
        <dbReference type="Proteomes" id="UP001171606"/>
    </source>
</evidence>
<name>A0ABT8P6H8_9BURK</name>
<gene>
    <name evidence="2" type="ORF">QZM52_05210</name>
</gene>
<protein>
    <recommendedName>
        <fullName evidence="1">Replication-associated protein ORF2/G2P domain-containing protein</fullName>
    </recommendedName>
</protein>
<dbReference type="InterPro" id="IPR056906">
    <property type="entry name" value="ORF2/G2P_dom"/>
</dbReference>
<keyword evidence="3" id="KW-1185">Reference proteome</keyword>
<evidence type="ECO:0000259" key="1">
    <source>
        <dbReference type="Pfam" id="PF23343"/>
    </source>
</evidence>
<dbReference type="Pfam" id="PF23343">
    <property type="entry name" value="REP_ORF2-G2P"/>
    <property type="match status" value="1"/>
</dbReference>
<dbReference type="Proteomes" id="UP001171606">
    <property type="component" value="Unassembled WGS sequence"/>
</dbReference>